<dbReference type="Pfam" id="PF13420">
    <property type="entry name" value="Acetyltransf_4"/>
    <property type="match status" value="1"/>
</dbReference>
<evidence type="ECO:0000256" key="2">
    <source>
        <dbReference type="ARBA" id="ARBA00023315"/>
    </source>
</evidence>
<dbReference type="PANTHER" id="PTHR43072">
    <property type="entry name" value="N-ACETYLTRANSFERASE"/>
    <property type="match status" value="1"/>
</dbReference>
<evidence type="ECO:0000259" key="3">
    <source>
        <dbReference type="PROSITE" id="PS51186"/>
    </source>
</evidence>
<keyword evidence="2" id="KW-0012">Acyltransferase</keyword>
<dbReference type="GO" id="GO:0016747">
    <property type="term" value="F:acyltransferase activity, transferring groups other than amino-acyl groups"/>
    <property type="evidence" value="ECO:0007669"/>
    <property type="project" value="InterPro"/>
</dbReference>
<comment type="caution">
    <text evidence="4">The sequence shown here is derived from an EMBL/GenBank/DDBJ whole genome shotgun (WGS) entry which is preliminary data.</text>
</comment>
<keyword evidence="5" id="KW-1185">Reference proteome</keyword>
<protein>
    <recommendedName>
        <fullName evidence="3">N-acetyltransferase domain-containing protein</fullName>
    </recommendedName>
</protein>
<evidence type="ECO:0000256" key="1">
    <source>
        <dbReference type="ARBA" id="ARBA00022679"/>
    </source>
</evidence>
<dbReference type="Gene3D" id="3.40.630.30">
    <property type="match status" value="1"/>
</dbReference>
<organism evidence="4 5">
    <name type="scientific">Enterococcus hermanniensis</name>
    <dbReference type="NCBI Taxonomy" id="249189"/>
    <lineage>
        <taxon>Bacteria</taxon>
        <taxon>Bacillati</taxon>
        <taxon>Bacillota</taxon>
        <taxon>Bacilli</taxon>
        <taxon>Lactobacillales</taxon>
        <taxon>Enterococcaceae</taxon>
        <taxon>Enterococcus</taxon>
    </lineage>
</organism>
<reference evidence="4 5" key="1">
    <citation type="submission" date="2014-12" db="EMBL/GenBank/DDBJ databases">
        <title>Draft genome sequences of 29 type strains of Enterococci.</title>
        <authorList>
            <person name="Zhong Z."/>
            <person name="Sun Z."/>
            <person name="Liu W."/>
            <person name="Zhang W."/>
            <person name="Zhang H."/>
        </authorList>
    </citation>
    <scope>NUCLEOTIDE SEQUENCE [LARGE SCALE GENOMIC DNA]</scope>
    <source>
        <strain evidence="4 5">DSM 17122</strain>
    </source>
</reference>
<evidence type="ECO:0000313" key="4">
    <source>
        <dbReference type="EMBL" id="OJG45196.1"/>
    </source>
</evidence>
<dbReference type="Proteomes" id="UP000182077">
    <property type="component" value="Unassembled WGS sequence"/>
</dbReference>
<sequence length="178" mass="20493">MITIREATTADAQELVTIYAPYVKETTITFDYEVPSKEEFSQRILEIQEKYPYFVAEKNAEILGYAYAHAYKDRAAYDWAVEVSVYVNQNKRGNGAGKCLYQALEQALKKQNVAILTACITGGNDGSIHFHEKLGYQQVARFPKIGYKFDQWHDVLWLQKFLSEPQGKYPAFIPYNQL</sequence>
<dbReference type="OrthoDB" id="9798006at2"/>
<dbReference type="PROSITE" id="PS51186">
    <property type="entry name" value="GNAT"/>
    <property type="match status" value="1"/>
</dbReference>
<proteinExistence type="predicted"/>
<dbReference type="CDD" id="cd04301">
    <property type="entry name" value="NAT_SF"/>
    <property type="match status" value="1"/>
</dbReference>
<dbReference type="SUPFAM" id="SSF55729">
    <property type="entry name" value="Acyl-CoA N-acyltransferases (Nat)"/>
    <property type="match status" value="1"/>
</dbReference>
<feature type="domain" description="N-acetyltransferase" evidence="3">
    <location>
        <begin position="2"/>
        <end position="163"/>
    </location>
</feature>
<dbReference type="InterPro" id="IPR016181">
    <property type="entry name" value="Acyl_CoA_acyltransferase"/>
</dbReference>
<evidence type="ECO:0000313" key="5">
    <source>
        <dbReference type="Proteomes" id="UP000182077"/>
    </source>
</evidence>
<keyword evidence="1" id="KW-0808">Transferase</keyword>
<dbReference type="RefSeq" id="WP_084405590.1">
    <property type="nucleotide sequence ID" value="NZ_JBHSHK010000008.1"/>
</dbReference>
<dbReference type="AlphaFoldDB" id="A0A1L8TLN3"/>
<gene>
    <name evidence="4" type="ORF">RV04_GL002244</name>
</gene>
<dbReference type="PANTHER" id="PTHR43072:SF23">
    <property type="entry name" value="UPF0039 PROTEIN C11D3.02C"/>
    <property type="match status" value="1"/>
</dbReference>
<dbReference type="STRING" id="249189.RV04_GL002244"/>
<accession>A0A1L8TLN3</accession>
<dbReference type="EMBL" id="JXKQ01000007">
    <property type="protein sequence ID" value="OJG45196.1"/>
    <property type="molecule type" value="Genomic_DNA"/>
</dbReference>
<name>A0A1L8TLN3_9ENTE</name>
<dbReference type="InterPro" id="IPR000182">
    <property type="entry name" value="GNAT_dom"/>
</dbReference>